<evidence type="ECO:0000256" key="9">
    <source>
        <dbReference type="ARBA" id="ARBA00022989"/>
    </source>
</evidence>
<evidence type="ECO:0000256" key="6">
    <source>
        <dbReference type="ARBA" id="ARBA00022449"/>
    </source>
</evidence>
<comment type="caution">
    <text evidence="14">The sequence shown here is derived from an EMBL/GenBank/DDBJ whole genome shotgun (WGS) entry which is preliminary data.</text>
</comment>
<dbReference type="NCBIfam" id="TIGR00797">
    <property type="entry name" value="matE"/>
    <property type="match status" value="1"/>
</dbReference>
<dbReference type="InterPro" id="IPR002528">
    <property type="entry name" value="MATE_fam"/>
</dbReference>
<dbReference type="GO" id="GO:0015297">
    <property type="term" value="F:antiporter activity"/>
    <property type="evidence" value="ECO:0007669"/>
    <property type="project" value="UniProtKB-KW"/>
</dbReference>
<feature type="transmembrane region" description="Helical" evidence="13">
    <location>
        <begin position="414"/>
        <end position="439"/>
    </location>
</feature>
<comment type="subcellular location">
    <subcellularLocation>
        <location evidence="2">Cell membrane</location>
        <topology evidence="2">Multi-pass membrane protein</topology>
    </subcellularLocation>
</comment>
<keyword evidence="15" id="KW-1185">Reference proteome</keyword>
<dbReference type="EMBL" id="ACCL02000006">
    <property type="protein sequence ID" value="EET61384.1"/>
    <property type="molecule type" value="Genomic_DNA"/>
</dbReference>
<evidence type="ECO:0000256" key="7">
    <source>
        <dbReference type="ARBA" id="ARBA00022475"/>
    </source>
</evidence>
<evidence type="ECO:0000256" key="8">
    <source>
        <dbReference type="ARBA" id="ARBA00022692"/>
    </source>
</evidence>
<keyword evidence="9 13" id="KW-1133">Transmembrane helix</keyword>
<organism evidence="14 15">
    <name type="scientific">Marvinbryantia formatexigens DSM 14469</name>
    <dbReference type="NCBI Taxonomy" id="478749"/>
    <lineage>
        <taxon>Bacteria</taxon>
        <taxon>Bacillati</taxon>
        <taxon>Bacillota</taxon>
        <taxon>Clostridia</taxon>
        <taxon>Lachnospirales</taxon>
        <taxon>Lachnospiraceae</taxon>
        <taxon>Marvinbryantia</taxon>
    </lineage>
</organism>
<feature type="transmembrane region" description="Helical" evidence="13">
    <location>
        <begin position="169"/>
        <end position="188"/>
    </location>
</feature>
<keyword evidence="7" id="KW-1003">Cell membrane</keyword>
<protein>
    <recommendedName>
        <fullName evidence="4">Probable multidrug resistance protein NorM</fullName>
    </recommendedName>
    <alternativeName>
        <fullName evidence="12">Multidrug-efflux transporter</fullName>
    </alternativeName>
</protein>
<feature type="transmembrane region" description="Helical" evidence="13">
    <location>
        <begin position="358"/>
        <end position="376"/>
    </location>
</feature>
<evidence type="ECO:0000256" key="3">
    <source>
        <dbReference type="ARBA" id="ARBA00010199"/>
    </source>
</evidence>
<evidence type="ECO:0000256" key="13">
    <source>
        <dbReference type="SAM" id="Phobius"/>
    </source>
</evidence>
<proteinExistence type="inferred from homology"/>
<evidence type="ECO:0000313" key="15">
    <source>
        <dbReference type="Proteomes" id="UP000005561"/>
    </source>
</evidence>
<dbReference type="GO" id="GO:0042910">
    <property type="term" value="F:xenobiotic transmembrane transporter activity"/>
    <property type="evidence" value="ECO:0007669"/>
    <property type="project" value="InterPro"/>
</dbReference>
<feature type="transmembrane region" description="Helical" evidence="13">
    <location>
        <begin position="133"/>
        <end position="157"/>
    </location>
</feature>
<dbReference type="GO" id="GO:0006811">
    <property type="term" value="P:monoatomic ion transport"/>
    <property type="evidence" value="ECO:0007669"/>
    <property type="project" value="UniProtKB-KW"/>
</dbReference>
<dbReference type="CDD" id="cd13137">
    <property type="entry name" value="MATE_NorM_like"/>
    <property type="match status" value="1"/>
</dbReference>
<feature type="transmembrane region" description="Helical" evidence="13">
    <location>
        <begin position="194"/>
        <end position="214"/>
    </location>
</feature>
<evidence type="ECO:0000256" key="2">
    <source>
        <dbReference type="ARBA" id="ARBA00004651"/>
    </source>
</evidence>
<evidence type="ECO:0000256" key="4">
    <source>
        <dbReference type="ARBA" id="ARBA00020268"/>
    </source>
</evidence>
<dbReference type="Pfam" id="PF01554">
    <property type="entry name" value="MatE"/>
    <property type="match status" value="2"/>
</dbReference>
<comment type="function">
    <text evidence="1">Multidrug efflux pump.</text>
</comment>
<keyword evidence="5" id="KW-0813">Transport</keyword>
<evidence type="ECO:0000256" key="12">
    <source>
        <dbReference type="ARBA" id="ARBA00031636"/>
    </source>
</evidence>
<dbReference type="eggNOG" id="COG0534">
    <property type="taxonomic scope" value="Bacteria"/>
</dbReference>
<dbReference type="GO" id="GO:0005886">
    <property type="term" value="C:plasma membrane"/>
    <property type="evidence" value="ECO:0007669"/>
    <property type="project" value="UniProtKB-SubCell"/>
</dbReference>
<dbReference type="InterPro" id="IPR050222">
    <property type="entry name" value="MATE_MdtK"/>
</dbReference>
<evidence type="ECO:0000256" key="5">
    <source>
        <dbReference type="ARBA" id="ARBA00022448"/>
    </source>
</evidence>
<feature type="transmembrane region" description="Helical" evidence="13">
    <location>
        <begin position="258"/>
        <end position="277"/>
    </location>
</feature>
<reference evidence="14" key="1">
    <citation type="submission" date="2009-07" db="EMBL/GenBank/DDBJ databases">
        <authorList>
            <person name="Weinstock G."/>
            <person name="Sodergren E."/>
            <person name="Clifton S."/>
            <person name="Fulton L."/>
            <person name="Fulton B."/>
            <person name="Courtney L."/>
            <person name="Fronick C."/>
            <person name="Harrison M."/>
            <person name="Strong C."/>
            <person name="Farmer C."/>
            <person name="Delahaunty K."/>
            <person name="Markovic C."/>
            <person name="Hall O."/>
            <person name="Minx P."/>
            <person name="Tomlinson C."/>
            <person name="Mitreva M."/>
            <person name="Nelson J."/>
            <person name="Hou S."/>
            <person name="Wollam A."/>
            <person name="Pepin K.H."/>
            <person name="Johnson M."/>
            <person name="Bhonagiri V."/>
            <person name="Nash W.E."/>
            <person name="Warren W."/>
            <person name="Chinwalla A."/>
            <person name="Mardis E.R."/>
            <person name="Wilson R.K."/>
        </authorList>
    </citation>
    <scope>NUCLEOTIDE SEQUENCE [LARGE SCALE GENOMIC DNA]</scope>
    <source>
        <strain evidence="14">DSM 14469</strain>
    </source>
</reference>
<keyword evidence="11 13" id="KW-0472">Membrane</keyword>
<keyword evidence="6" id="KW-0050">Antiport</keyword>
<evidence type="ECO:0000256" key="11">
    <source>
        <dbReference type="ARBA" id="ARBA00023136"/>
    </source>
</evidence>
<dbReference type="PANTHER" id="PTHR43298:SF2">
    <property type="entry name" value="FMN_FAD EXPORTER YEEO-RELATED"/>
    <property type="match status" value="1"/>
</dbReference>
<dbReference type="STRING" id="168384.SAMN05660368_01512"/>
<sequence>MLEEMNSMMFTNKQLRQLIVPLIIEQLLSVTVGLADSVMVASVGEAAVSGVSLVDTIMVLIINIFAALATGGAVVAGHYIGQQRKEYACKATDQLMLFVTVLSIIVTVGVYAGQNLILHGIFGQIEEDVMKNARIYLLIVTASVPFIALYNGGAAIFRSVGNSKISMESSLLMNAVNITGNAILIYGCKMGVEGAAIPTLVSRMFAALIMIVLLRRENQPVHMSRKIQMHFDKHMIHKILHIGVPNGLENSMFQLGKILVLSLVATFGTASIAANAVSNTIAMFQTLPGMAMGFAILTVAAQCAGAGDYKQVRYYTKKLLVIEYIAMVAINVVVYLMLPVIIQVYHLQPETAAMTRQILTYHACCACTIWPMSFSLPNTLRAANDVKITMWISIFSMWIFRILFSYILGEYMSWGVFGIWVAMTIDWLFRAICFTIRYIRGKWQYQNI</sequence>
<feature type="transmembrane region" description="Helical" evidence="13">
    <location>
        <begin position="56"/>
        <end position="75"/>
    </location>
</feature>
<feature type="transmembrane region" description="Helical" evidence="13">
    <location>
        <begin position="319"/>
        <end position="338"/>
    </location>
</feature>
<evidence type="ECO:0000256" key="1">
    <source>
        <dbReference type="ARBA" id="ARBA00003408"/>
    </source>
</evidence>
<evidence type="ECO:0000256" key="10">
    <source>
        <dbReference type="ARBA" id="ARBA00023065"/>
    </source>
</evidence>
<feature type="transmembrane region" description="Helical" evidence="13">
    <location>
        <begin position="388"/>
        <end position="408"/>
    </location>
</feature>
<comment type="similarity">
    <text evidence="3">Belongs to the multi antimicrobial extrusion (MATE) (TC 2.A.66.1) family.</text>
</comment>
<keyword evidence="8 13" id="KW-0812">Transmembrane</keyword>
<gene>
    <name evidence="14" type="ORF">BRYFOR_06559</name>
</gene>
<keyword evidence="10" id="KW-0406">Ion transport</keyword>
<dbReference type="OrthoDB" id="62420at2"/>
<feature type="transmembrane region" description="Helical" evidence="13">
    <location>
        <begin position="289"/>
        <end position="307"/>
    </location>
</feature>
<dbReference type="InterPro" id="IPR048279">
    <property type="entry name" value="MdtK-like"/>
</dbReference>
<dbReference type="AlphaFoldDB" id="C6LDF0"/>
<name>C6LDF0_9FIRM</name>
<dbReference type="PIRSF" id="PIRSF006603">
    <property type="entry name" value="DinF"/>
    <property type="match status" value="1"/>
</dbReference>
<dbReference type="Proteomes" id="UP000005561">
    <property type="component" value="Unassembled WGS sequence"/>
</dbReference>
<feature type="transmembrane region" description="Helical" evidence="13">
    <location>
        <begin position="95"/>
        <end position="113"/>
    </location>
</feature>
<dbReference type="PANTHER" id="PTHR43298">
    <property type="entry name" value="MULTIDRUG RESISTANCE PROTEIN NORM-RELATED"/>
    <property type="match status" value="1"/>
</dbReference>
<evidence type="ECO:0000313" key="14">
    <source>
        <dbReference type="EMBL" id="EET61384.1"/>
    </source>
</evidence>
<accession>C6LDF0</accession>